<protein>
    <submittedName>
        <fullName evidence="3">Amidase</fullName>
    </submittedName>
</protein>
<keyword evidence="4" id="KW-1185">Reference proteome</keyword>
<comment type="caution">
    <text evidence="3">The sequence shown here is derived from an EMBL/GenBank/DDBJ whole genome shotgun (WGS) entry which is preliminary data.</text>
</comment>
<sequence length="507" mass="53125">MSTVLPESPEPTAPGSTATPATTEAPRTGPTALESAAHAVDAAGLPADFAYLELGEVAELLRSGRTTSRALTEAMLARIDRLDPQLRSYTTVMRESALAAADRADQEIARGGYRGALHGVPIAVKDLFFTVDAPTGAGMTVYKDFRPEFDATVVARLRAAGAVILGKLTMTEGALSQHHPDLLTPVNPWDADTWTGVSSSGSGVAAAAGLAFATLGTDTGGSIRTPSAQNAVTGLKPTWGLVSRYGAFDLAPSLDHIGPMCRSARDAAIVLSVIAGPDVNDPTVEPRPVPAYEELVLDRVPTVGVAPALMGYFDEATRAVVANTAAVARGLGWNVVDVELPDFVSANADWPLLVGVEVAHAHRDTYPARKDEYASVLTGRIEDGLRATAVEYQAAMERRRAFTGRMHALFAGIDILLLPGVGEASPTWAEIDAATADPADSRLRSLPVAPIDNANLPSLTLPAGWTDGGTPLGVQFVGGPWSEQLLLAAGHAFQQVTDFHRKHPSLG</sequence>
<dbReference type="EMBL" id="BAAANO010000004">
    <property type="protein sequence ID" value="GAA1999500.1"/>
    <property type="molecule type" value="Genomic_DNA"/>
</dbReference>
<evidence type="ECO:0000256" key="1">
    <source>
        <dbReference type="SAM" id="MobiDB-lite"/>
    </source>
</evidence>
<dbReference type="InterPro" id="IPR023631">
    <property type="entry name" value="Amidase_dom"/>
</dbReference>
<dbReference type="Gene3D" id="3.90.1300.10">
    <property type="entry name" value="Amidase signature (AS) domain"/>
    <property type="match status" value="1"/>
</dbReference>
<gene>
    <name evidence="3" type="ORF">GCM10009755_03820</name>
</gene>
<dbReference type="PANTHER" id="PTHR11895">
    <property type="entry name" value="TRANSAMIDASE"/>
    <property type="match status" value="1"/>
</dbReference>
<feature type="compositionally biased region" description="Low complexity" evidence="1">
    <location>
        <begin position="13"/>
        <end position="29"/>
    </location>
</feature>
<dbReference type="PANTHER" id="PTHR11895:SF176">
    <property type="entry name" value="AMIDASE AMID-RELATED"/>
    <property type="match status" value="1"/>
</dbReference>
<name>A0ABN2T6I9_9MICO</name>
<accession>A0ABN2T6I9</accession>
<feature type="domain" description="Amidase" evidence="2">
    <location>
        <begin position="71"/>
        <end position="487"/>
    </location>
</feature>
<dbReference type="Pfam" id="PF01425">
    <property type="entry name" value="Amidase"/>
    <property type="match status" value="1"/>
</dbReference>
<evidence type="ECO:0000259" key="2">
    <source>
        <dbReference type="Pfam" id="PF01425"/>
    </source>
</evidence>
<dbReference type="RefSeq" id="WP_344306471.1">
    <property type="nucleotide sequence ID" value="NZ_BAAANO010000004.1"/>
</dbReference>
<organism evidence="3 4">
    <name type="scientific">Brevibacterium samyangense</name>
    <dbReference type="NCBI Taxonomy" id="366888"/>
    <lineage>
        <taxon>Bacteria</taxon>
        <taxon>Bacillati</taxon>
        <taxon>Actinomycetota</taxon>
        <taxon>Actinomycetes</taxon>
        <taxon>Micrococcales</taxon>
        <taxon>Brevibacteriaceae</taxon>
        <taxon>Brevibacterium</taxon>
    </lineage>
</organism>
<evidence type="ECO:0000313" key="4">
    <source>
        <dbReference type="Proteomes" id="UP001500755"/>
    </source>
</evidence>
<feature type="region of interest" description="Disordered" evidence="1">
    <location>
        <begin position="1"/>
        <end position="29"/>
    </location>
</feature>
<dbReference type="InterPro" id="IPR036928">
    <property type="entry name" value="AS_sf"/>
</dbReference>
<proteinExistence type="predicted"/>
<evidence type="ECO:0000313" key="3">
    <source>
        <dbReference type="EMBL" id="GAA1999500.1"/>
    </source>
</evidence>
<dbReference type="InterPro" id="IPR000120">
    <property type="entry name" value="Amidase"/>
</dbReference>
<dbReference type="Proteomes" id="UP001500755">
    <property type="component" value="Unassembled WGS sequence"/>
</dbReference>
<reference evidence="3 4" key="1">
    <citation type="journal article" date="2019" name="Int. J. Syst. Evol. Microbiol.">
        <title>The Global Catalogue of Microorganisms (GCM) 10K type strain sequencing project: providing services to taxonomists for standard genome sequencing and annotation.</title>
        <authorList>
            <consortium name="The Broad Institute Genomics Platform"/>
            <consortium name="The Broad Institute Genome Sequencing Center for Infectious Disease"/>
            <person name="Wu L."/>
            <person name="Ma J."/>
        </authorList>
    </citation>
    <scope>NUCLEOTIDE SEQUENCE [LARGE SCALE GENOMIC DNA]</scope>
    <source>
        <strain evidence="3 4">JCM 14546</strain>
    </source>
</reference>
<dbReference type="SUPFAM" id="SSF75304">
    <property type="entry name" value="Amidase signature (AS) enzymes"/>
    <property type="match status" value="1"/>
</dbReference>